<comment type="caution">
    <text evidence="2">The sequence shown here is derived from an EMBL/GenBank/DDBJ whole genome shotgun (WGS) entry which is preliminary data.</text>
</comment>
<dbReference type="AlphaFoldDB" id="A0A3N1D8L8"/>
<accession>A0A3N1D8L8</accession>
<dbReference type="Proteomes" id="UP000272400">
    <property type="component" value="Unassembled WGS sequence"/>
</dbReference>
<organism evidence="2 3">
    <name type="scientific">Actinocorallia herbida</name>
    <dbReference type="NCBI Taxonomy" id="58109"/>
    <lineage>
        <taxon>Bacteria</taxon>
        <taxon>Bacillati</taxon>
        <taxon>Actinomycetota</taxon>
        <taxon>Actinomycetes</taxon>
        <taxon>Streptosporangiales</taxon>
        <taxon>Thermomonosporaceae</taxon>
        <taxon>Actinocorallia</taxon>
    </lineage>
</organism>
<keyword evidence="3" id="KW-1185">Reference proteome</keyword>
<proteinExistence type="predicted"/>
<gene>
    <name evidence="2" type="ORF">EDD29_7550</name>
</gene>
<feature type="region of interest" description="Disordered" evidence="1">
    <location>
        <begin position="1"/>
        <end position="27"/>
    </location>
</feature>
<reference evidence="2 3" key="1">
    <citation type="submission" date="2018-11" db="EMBL/GenBank/DDBJ databases">
        <title>Sequencing the genomes of 1000 actinobacteria strains.</title>
        <authorList>
            <person name="Klenk H.-P."/>
        </authorList>
    </citation>
    <scope>NUCLEOTIDE SEQUENCE [LARGE SCALE GENOMIC DNA]</scope>
    <source>
        <strain evidence="2 3">DSM 44254</strain>
    </source>
</reference>
<evidence type="ECO:0008006" key="4">
    <source>
        <dbReference type="Google" id="ProtNLM"/>
    </source>
</evidence>
<name>A0A3N1D8L8_9ACTN</name>
<dbReference type="EMBL" id="RJKE01000001">
    <property type="protein sequence ID" value="ROO89841.1"/>
    <property type="molecule type" value="Genomic_DNA"/>
</dbReference>
<evidence type="ECO:0000313" key="3">
    <source>
        <dbReference type="Proteomes" id="UP000272400"/>
    </source>
</evidence>
<protein>
    <recommendedName>
        <fullName evidence="4">ATP/GTP-binding protein</fullName>
    </recommendedName>
</protein>
<dbReference type="RefSeq" id="WP_170201735.1">
    <property type="nucleotide sequence ID" value="NZ_RJKE01000001.1"/>
</dbReference>
<evidence type="ECO:0000256" key="1">
    <source>
        <dbReference type="SAM" id="MobiDB-lite"/>
    </source>
</evidence>
<sequence>MARKNRRGDGGERPLSSFGVQETRREADGEWHVRAITAAAAVKAYRCPGCDQVIPPGVPHLVTWPADRGGPDDRRHWHRPCWSARLHRRPRR</sequence>
<evidence type="ECO:0000313" key="2">
    <source>
        <dbReference type="EMBL" id="ROO89841.1"/>
    </source>
</evidence>